<dbReference type="InParanoid" id="Q54IR0"/>
<reference evidence="1 2" key="1">
    <citation type="journal article" date="2005" name="Nature">
        <title>The genome of the social amoeba Dictyostelium discoideum.</title>
        <authorList>
            <consortium name="The Dictyostelium discoideum Sequencing Consortium"/>
            <person name="Eichinger L."/>
            <person name="Pachebat J.A."/>
            <person name="Glockner G."/>
            <person name="Rajandream M.A."/>
            <person name="Sucgang R."/>
            <person name="Berriman M."/>
            <person name="Song J."/>
            <person name="Olsen R."/>
            <person name="Szafranski K."/>
            <person name="Xu Q."/>
            <person name="Tunggal B."/>
            <person name="Kummerfeld S."/>
            <person name="Madera M."/>
            <person name="Konfortov B.A."/>
            <person name="Rivero F."/>
            <person name="Bankier A.T."/>
            <person name="Lehmann R."/>
            <person name="Hamlin N."/>
            <person name="Davies R."/>
            <person name="Gaudet P."/>
            <person name="Fey P."/>
            <person name="Pilcher K."/>
            <person name="Chen G."/>
            <person name="Saunders D."/>
            <person name="Sodergren E."/>
            <person name="Davis P."/>
            <person name="Kerhornou A."/>
            <person name="Nie X."/>
            <person name="Hall N."/>
            <person name="Anjard C."/>
            <person name="Hemphill L."/>
            <person name="Bason N."/>
            <person name="Farbrother P."/>
            <person name="Desany B."/>
            <person name="Just E."/>
            <person name="Morio T."/>
            <person name="Rost R."/>
            <person name="Churcher C."/>
            <person name="Cooper J."/>
            <person name="Haydock S."/>
            <person name="van Driessche N."/>
            <person name="Cronin A."/>
            <person name="Goodhead I."/>
            <person name="Muzny D."/>
            <person name="Mourier T."/>
            <person name="Pain A."/>
            <person name="Lu M."/>
            <person name="Harper D."/>
            <person name="Lindsay R."/>
            <person name="Hauser H."/>
            <person name="James K."/>
            <person name="Quiles M."/>
            <person name="Madan Babu M."/>
            <person name="Saito T."/>
            <person name="Buchrieser C."/>
            <person name="Wardroper A."/>
            <person name="Felder M."/>
            <person name="Thangavelu M."/>
            <person name="Johnson D."/>
            <person name="Knights A."/>
            <person name="Loulseged H."/>
            <person name="Mungall K."/>
            <person name="Oliver K."/>
            <person name="Price C."/>
            <person name="Quail M.A."/>
            <person name="Urushihara H."/>
            <person name="Hernandez J."/>
            <person name="Rabbinowitsch E."/>
            <person name="Steffen D."/>
            <person name="Sanders M."/>
            <person name="Ma J."/>
            <person name="Kohara Y."/>
            <person name="Sharp S."/>
            <person name="Simmonds M."/>
            <person name="Spiegler S."/>
            <person name="Tivey A."/>
            <person name="Sugano S."/>
            <person name="White B."/>
            <person name="Walker D."/>
            <person name="Woodward J."/>
            <person name="Winckler T."/>
            <person name="Tanaka Y."/>
            <person name="Shaulsky G."/>
            <person name="Schleicher M."/>
            <person name="Weinstock G."/>
            <person name="Rosenthal A."/>
            <person name="Cox E.C."/>
            <person name="Chisholm R.L."/>
            <person name="Gibbs R."/>
            <person name="Loomis W.F."/>
            <person name="Platzer M."/>
            <person name="Kay R.R."/>
            <person name="Williams J."/>
            <person name="Dear P.H."/>
            <person name="Noegel A.A."/>
            <person name="Barrell B."/>
            <person name="Kuspa A."/>
        </authorList>
    </citation>
    <scope>NUCLEOTIDE SEQUENCE [LARGE SCALE GENOMIC DNA]</scope>
    <source>
        <strain evidence="1 2">AX4</strain>
    </source>
</reference>
<dbReference type="Proteomes" id="UP000002195">
    <property type="component" value="Unassembled WGS sequence"/>
</dbReference>
<accession>Q54IR0</accession>
<dbReference type="EMBL" id="AAFI02000117">
    <property type="protein sequence ID" value="EAL63149.1"/>
    <property type="molecule type" value="Genomic_DNA"/>
</dbReference>
<dbReference type="AlphaFoldDB" id="Q54IR0"/>
<dbReference type="KEGG" id="ddi:DDB_G0288579"/>
<evidence type="ECO:0000313" key="2">
    <source>
        <dbReference type="Proteomes" id="UP000002195"/>
    </source>
</evidence>
<sequence length="122" mass="14050">MNNIITVESCNNTNKWNNTFYLKYSDHQINYTQRACWAIGVSGDVVDHALVSIDSNHYRLTVTFDGNPSKFRILRGDRENIMNEIVTLNGTQNFTIHGLAKEESIKNTALHFQHIQPDYTFV</sequence>
<evidence type="ECO:0000313" key="1">
    <source>
        <dbReference type="EMBL" id="EAL63149.1"/>
    </source>
</evidence>
<organism evidence="1 2">
    <name type="scientific">Dictyostelium discoideum</name>
    <name type="common">Social amoeba</name>
    <dbReference type="NCBI Taxonomy" id="44689"/>
    <lineage>
        <taxon>Eukaryota</taxon>
        <taxon>Amoebozoa</taxon>
        <taxon>Evosea</taxon>
        <taxon>Eumycetozoa</taxon>
        <taxon>Dictyostelia</taxon>
        <taxon>Dictyosteliales</taxon>
        <taxon>Dictyosteliaceae</taxon>
        <taxon>Dictyostelium</taxon>
    </lineage>
</organism>
<dbReference type="GeneID" id="8626700"/>
<dbReference type="STRING" id="44689.Q54IR0"/>
<dbReference type="HOGENOM" id="CLU_2031043_0_0_1"/>
<proteinExistence type="predicted"/>
<dbReference type="dictyBase" id="DDB_G0288579"/>
<name>Q54IR0_DICDI</name>
<dbReference type="PaxDb" id="44689-DDB0188003"/>
<dbReference type="RefSeq" id="XP_636654.1">
    <property type="nucleotide sequence ID" value="XM_631562.1"/>
</dbReference>
<keyword evidence="2" id="KW-1185">Reference proteome</keyword>
<protein>
    <submittedName>
        <fullName evidence="1">Uncharacterized protein</fullName>
    </submittedName>
</protein>
<gene>
    <name evidence="1" type="ORF">DDB_G0288579</name>
</gene>
<dbReference type="VEuPathDB" id="AmoebaDB:DDB_G0288579"/>
<comment type="caution">
    <text evidence="1">The sequence shown here is derived from an EMBL/GenBank/DDBJ whole genome shotgun (WGS) entry which is preliminary data.</text>
</comment>